<sequence length="58" mass="6995">MESVDILSMIDNETRPCKTKSKKRKWREIEAIKEKYRLQRELSDMDVALEIELEQLAR</sequence>
<organism evidence="1 2">
    <name type="scientific">Agaribacter flavus</name>
    <dbReference type="NCBI Taxonomy" id="1902781"/>
    <lineage>
        <taxon>Bacteria</taxon>
        <taxon>Pseudomonadati</taxon>
        <taxon>Pseudomonadota</taxon>
        <taxon>Gammaproteobacteria</taxon>
        <taxon>Alteromonadales</taxon>
        <taxon>Alteromonadaceae</taxon>
        <taxon>Agaribacter</taxon>
    </lineage>
</organism>
<evidence type="ECO:0000313" key="2">
    <source>
        <dbReference type="Proteomes" id="UP001595478"/>
    </source>
</evidence>
<accession>A0ABV7FL15</accession>
<dbReference type="Pfam" id="PF12065">
    <property type="entry name" value="DUF3545"/>
    <property type="match status" value="1"/>
</dbReference>
<comment type="caution">
    <text evidence="1">The sequence shown here is derived from an EMBL/GenBank/DDBJ whole genome shotgun (WGS) entry which is preliminary data.</text>
</comment>
<dbReference type="RefSeq" id="WP_376919248.1">
    <property type="nucleotide sequence ID" value="NZ_JBHRSW010000006.1"/>
</dbReference>
<keyword evidence="2" id="KW-1185">Reference proteome</keyword>
<dbReference type="InterPro" id="IPR021932">
    <property type="entry name" value="DUF3545"/>
</dbReference>
<dbReference type="Proteomes" id="UP001595478">
    <property type="component" value="Unassembled WGS sequence"/>
</dbReference>
<proteinExistence type="predicted"/>
<dbReference type="EMBL" id="JBHRSW010000006">
    <property type="protein sequence ID" value="MFC3121007.1"/>
    <property type="molecule type" value="Genomic_DNA"/>
</dbReference>
<evidence type="ECO:0000313" key="1">
    <source>
        <dbReference type="EMBL" id="MFC3121007.1"/>
    </source>
</evidence>
<reference evidence="2" key="1">
    <citation type="journal article" date="2019" name="Int. J. Syst. Evol. Microbiol.">
        <title>The Global Catalogue of Microorganisms (GCM) 10K type strain sequencing project: providing services to taxonomists for standard genome sequencing and annotation.</title>
        <authorList>
            <consortium name="The Broad Institute Genomics Platform"/>
            <consortium name="The Broad Institute Genome Sequencing Center for Infectious Disease"/>
            <person name="Wu L."/>
            <person name="Ma J."/>
        </authorList>
    </citation>
    <scope>NUCLEOTIDE SEQUENCE [LARGE SCALE GENOMIC DNA]</scope>
    <source>
        <strain evidence="2">KCTC 52473</strain>
    </source>
</reference>
<name>A0ABV7FL15_9ALTE</name>
<gene>
    <name evidence="1" type="ORF">ACFOHL_05210</name>
</gene>
<protein>
    <submittedName>
        <fullName evidence="1">DUF3545 family protein</fullName>
    </submittedName>
</protein>